<evidence type="ECO:0000256" key="2">
    <source>
        <dbReference type="ARBA" id="ARBA00022748"/>
    </source>
</evidence>
<dbReference type="EMBL" id="SNRY01000810">
    <property type="protein sequence ID" value="KAA6336283.1"/>
    <property type="molecule type" value="Genomic_DNA"/>
</dbReference>
<dbReference type="SUPFAM" id="SSF52833">
    <property type="entry name" value="Thioredoxin-like"/>
    <property type="match status" value="1"/>
</dbReference>
<comment type="caution">
    <text evidence="7">The sequence shown here is derived from an EMBL/GenBank/DDBJ whole genome shotgun (WGS) entry which is preliminary data.</text>
</comment>
<feature type="domain" description="Thioredoxin-like fold" evidence="5">
    <location>
        <begin position="230"/>
        <end position="329"/>
    </location>
</feature>
<dbReference type="PANTHER" id="PTHR42852">
    <property type="entry name" value="THIOL:DISULFIDE INTERCHANGE PROTEIN DSBE"/>
    <property type="match status" value="1"/>
</dbReference>
<dbReference type="GO" id="GO:0030313">
    <property type="term" value="C:cell envelope"/>
    <property type="evidence" value="ECO:0007669"/>
    <property type="project" value="UniProtKB-SubCell"/>
</dbReference>
<reference evidence="7" key="1">
    <citation type="submission" date="2019-03" db="EMBL/GenBank/DDBJ databases">
        <title>Single cell metagenomics reveals metabolic interactions within the superorganism composed of flagellate Streblomastix strix and complex community of Bacteroidetes bacteria on its surface.</title>
        <authorList>
            <person name="Treitli S.C."/>
            <person name="Kolisko M."/>
            <person name="Husnik F."/>
            <person name="Keeling P."/>
            <person name="Hampl V."/>
        </authorList>
    </citation>
    <scope>NUCLEOTIDE SEQUENCE</scope>
    <source>
        <strain evidence="7">STM</strain>
    </source>
</reference>
<protein>
    <submittedName>
        <fullName evidence="7">Thiol-disulfide oxidoreductase ResA</fullName>
    </submittedName>
</protein>
<dbReference type="InterPro" id="IPR025380">
    <property type="entry name" value="DUF4369"/>
</dbReference>
<evidence type="ECO:0000256" key="1">
    <source>
        <dbReference type="ARBA" id="ARBA00004196"/>
    </source>
</evidence>
<keyword evidence="3" id="KW-1015">Disulfide bond</keyword>
<dbReference type="GO" id="GO:0017004">
    <property type="term" value="P:cytochrome complex assembly"/>
    <property type="evidence" value="ECO:0007669"/>
    <property type="project" value="UniProtKB-KW"/>
</dbReference>
<keyword evidence="4" id="KW-0676">Redox-active center</keyword>
<evidence type="ECO:0000313" key="7">
    <source>
        <dbReference type="EMBL" id="KAA6336283.1"/>
    </source>
</evidence>
<name>A0A5J4RTD1_9ZZZZ</name>
<dbReference type="Gene3D" id="3.40.30.10">
    <property type="entry name" value="Glutaredoxin"/>
    <property type="match status" value="1"/>
</dbReference>
<keyword evidence="2" id="KW-0201">Cytochrome c-type biogenesis</keyword>
<evidence type="ECO:0000259" key="6">
    <source>
        <dbReference type="Pfam" id="PF14289"/>
    </source>
</evidence>
<dbReference type="PANTHER" id="PTHR42852:SF6">
    <property type="entry name" value="THIOL:DISULFIDE INTERCHANGE PROTEIN DSBE"/>
    <property type="match status" value="1"/>
</dbReference>
<evidence type="ECO:0000256" key="4">
    <source>
        <dbReference type="ARBA" id="ARBA00023284"/>
    </source>
</evidence>
<dbReference type="InterPro" id="IPR036249">
    <property type="entry name" value="Thioredoxin-like_sf"/>
</dbReference>
<dbReference type="InterPro" id="IPR012336">
    <property type="entry name" value="Thioredoxin-like_fold"/>
</dbReference>
<evidence type="ECO:0000256" key="3">
    <source>
        <dbReference type="ARBA" id="ARBA00023157"/>
    </source>
</evidence>
<proteinExistence type="predicted"/>
<dbReference type="AlphaFoldDB" id="A0A5J4RTD1"/>
<organism evidence="7">
    <name type="scientific">termite gut metagenome</name>
    <dbReference type="NCBI Taxonomy" id="433724"/>
    <lineage>
        <taxon>unclassified sequences</taxon>
        <taxon>metagenomes</taxon>
        <taxon>organismal metagenomes</taxon>
    </lineage>
</organism>
<accession>A0A5J4RTD1</accession>
<evidence type="ECO:0000259" key="5">
    <source>
        <dbReference type="Pfam" id="PF13905"/>
    </source>
</evidence>
<dbReference type="Pfam" id="PF14289">
    <property type="entry name" value="DUF4369"/>
    <property type="match status" value="1"/>
</dbReference>
<comment type="subcellular location">
    <subcellularLocation>
        <location evidence="1">Cell envelope</location>
    </subcellularLocation>
</comment>
<sequence length="350" mass="39983">MAMRKYCLLFFVVTCLYGCSDYKSESVFITGNIKGLGNDTICVYGVDDFFNFTDTIYVVDDEFSYTIQADTVGQIILCFNHTQTYPVFFDKRDKITIEGNVDCLNKLVIKGNLANESLGTFLWNLECMGKLPPEKRLEAEVDSFIHKNPSSPVSVYLLDTYFVKKAQPDYGKIKQLMEAMTGQLRNKPYVEKLKATIDLSEKAEQGKIVPSFSVPDTNGKKTTYTSLDSKYILIHFWASQDDESRFVNAKLREVNRIYKRRKKQNDKKELSLLGISFDVDKESWKQAIKKDTLAWKQVCDLSGWNSNIVGQYAIEKLPSNILISSTGKVIARNIEWDSLSVKLSKLLKEE</sequence>
<dbReference type="Pfam" id="PF13905">
    <property type="entry name" value="Thioredoxin_8"/>
    <property type="match status" value="1"/>
</dbReference>
<gene>
    <name evidence="7" type="ORF">EZS27_015547</name>
</gene>
<feature type="domain" description="DUF4369" evidence="6">
    <location>
        <begin position="29"/>
        <end position="117"/>
    </location>
</feature>
<dbReference type="InterPro" id="IPR050553">
    <property type="entry name" value="Thioredoxin_ResA/DsbE_sf"/>
</dbReference>